<dbReference type="STRING" id="443156.SAMN04489867_3161"/>
<dbReference type="InterPro" id="IPR050336">
    <property type="entry name" value="Chromosome_partition/occlusion"/>
</dbReference>
<organism evidence="3 4">
    <name type="scientific">Pedococcus dokdonensis</name>
    <dbReference type="NCBI Taxonomy" id="443156"/>
    <lineage>
        <taxon>Bacteria</taxon>
        <taxon>Bacillati</taxon>
        <taxon>Actinomycetota</taxon>
        <taxon>Actinomycetes</taxon>
        <taxon>Micrococcales</taxon>
        <taxon>Intrasporangiaceae</taxon>
        <taxon>Pedococcus</taxon>
    </lineage>
</organism>
<dbReference type="GO" id="GO:0005694">
    <property type="term" value="C:chromosome"/>
    <property type="evidence" value="ECO:0007669"/>
    <property type="project" value="TreeGrafter"/>
</dbReference>
<reference evidence="4" key="1">
    <citation type="submission" date="2016-10" db="EMBL/GenBank/DDBJ databases">
        <authorList>
            <person name="Varghese N."/>
            <person name="Submissions S."/>
        </authorList>
    </citation>
    <scope>NUCLEOTIDE SEQUENCE [LARGE SCALE GENOMIC DNA]</scope>
    <source>
        <strain evidence="4">DSM 22329</strain>
    </source>
</reference>
<keyword evidence="4" id="KW-1185">Reference proteome</keyword>
<dbReference type="SMART" id="SM00470">
    <property type="entry name" value="ParB"/>
    <property type="match status" value="1"/>
</dbReference>
<evidence type="ECO:0000313" key="3">
    <source>
        <dbReference type="EMBL" id="SDP61842.1"/>
    </source>
</evidence>
<name>A0A1H0U6D7_9MICO</name>
<dbReference type="Proteomes" id="UP000199077">
    <property type="component" value="Chromosome I"/>
</dbReference>
<feature type="domain" description="ParB-like N-terminal" evidence="2">
    <location>
        <begin position="20"/>
        <end position="108"/>
    </location>
</feature>
<feature type="region of interest" description="Disordered" evidence="1">
    <location>
        <begin position="311"/>
        <end position="342"/>
    </location>
</feature>
<dbReference type="Gene3D" id="3.90.1530.30">
    <property type="match status" value="1"/>
</dbReference>
<dbReference type="SUPFAM" id="SSF110849">
    <property type="entry name" value="ParB/Sulfiredoxin"/>
    <property type="match status" value="1"/>
</dbReference>
<gene>
    <name evidence="3" type="ORF">SAMN04489867_3161</name>
</gene>
<feature type="compositionally biased region" description="Low complexity" evidence="1">
    <location>
        <begin position="486"/>
        <end position="498"/>
    </location>
</feature>
<evidence type="ECO:0000256" key="1">
    <source>
        <dbReference type="SAM" id="MobiDB-lite"/>
    </source>
</evidence>
<dbReference type="Pfam" id="PF02195">
    <property type="entry name" value="ParB_N"/>
    <property type="match status" value="1"/>
</dbReference>
<dbReference type="GO" id="GO:0007059">
    <property type="term" value="P:chromosome segregation"/>
    <property type="evidence" value="ECO:0007669"/>
    <property type="project" value="TreeGrafter"/>
</dbReference>
<evidence type="ECO:0000313" key="4">
    <source>
        <dbReference type="Proteomes" id="UP000199077"/>
    </source>
</evidence>
<evidence type="ECO:0000259" key="2">
    <source>
        <dbReference type="SMART" id="SM00470"/>
    </source>
</evidence>
<dbReference type="Gene3D" id="1.10.10.2830">
    <property type="match status" value="1"/>
</dbReference>
<dbReference type="InterPro" id="IPR036086">
    <property type="entry name" value="ParB/Sulfiredoxin_sf"/>
</dbReference>
<dbReference type="InterPro" id="IPR003115">
    <property type="entry name" value="ParB_N"/>
</dbReference>
<protein>
    <submittedName>
        <fullName evidence="3">Chromosome partitioning protein, ParB family</fullName>
    </submittedName>
</protein>
<feature type="region of interest" description="Disordered" evidence="1">
    <location>
        <begin position="473"/>
        <end position="530"/>
    </location>
</feature>
<dbReference type="AlphaFoldDB" id="A0A1H0U6D7"/>
<dbReference type="RefSeq" id="WP_091787565.1">
    <property type="nucleotide sequence ID" value="NZ_LT629711.1"/>
</dbReference>
<accession>A0A1H0U6D7</accession>
<dbReference type="OrthoDB" id="3846919at2"/>
<dbReference type="PANTHER" id="PTHR33375">
    <property type="entry name" value="CHROMOSOME-PARTITIONING PROTEIN PARB-RELATED"/>
    <property type="match status" value="1"/>
</dbReference>
<dbReference type="PANTHER" id="PTHR33375:SF1">
    <property type="entry name" value="CHROMOSOME-PARTITIONING PROTEIN PARB-RELATED"/>
    <property type="match status" value="1"/>
</dbReference>
<feature type="compositionally biased region" description="Basic and acidic residues" evidence="1">
    <location>
        <begin position="325"/>
        <end position="340"/>
    </location>
</feature>
<dbReference type="EMBL" id="LT629711">
    <property type="protein sequence ID" value="SDP61842.1"/>
    <property type="molecule type" value="Genomic_DNA"/>
</dbReference>
<feature type="compositionally biased region" description="Low complexity" evidence="1">
    <location>
        <begin position="518"/>
        <end position="530"/>
    </location>
</feature>
<sequence>MNTNATPQAAAAAAEQITLVQIDPATAVVGLNVRSEANLTADFVSSIRELGVLEPVIGHYDAQGRFVILRGQRRALAAVEAKRPSIPAVIVQQPEDADRIVHQMAENDHRSAMTTADRIAGVKQLAAFGLTAAQIKRRTARPRTEVDAALTIAGSELAQKAAQRWDFLTLDQAVALAEFEADPDAVKDLMVAAKDGHGFDHTAQRLRDARLDATAIAAMTETLTAKGVRVVERPAYDDHSTRTLDRLAATEGGRAYNKATHATCDGHAAYLSVTTAWEKDEKGKEVRLRKAEPHYVCTTWRAAGHVDLWNHGGASSKPKAADMSPEQREAARAERRDVVDSNKAWDSAEPVRRDWLAAFASRKTAPKGSSAFLARVLTEHPEVVASVGGSQLAAEWFGLKHTGYGYGSGWTALIEKATEGRAQVIALCRLLASLETGTDRQSWRRVMPATADYLTFITANGYDLSDVEKRAAGLTKPKPARRARTKPAAPAAPATHAPEASIDTPDPEPTPGSEDASDAPTDAGAATPAA</sequence>
<proteinExistence type="predicted"/>
<dbReference type="SUPFAM" id="SSF109709">
    <property type="entry name" value="KorB DNA-binding domain-like"/>
    <property type="match status" value="1"/>
</dbReference>